<dbReference type="PROSITE" id="PS50850">
    <property type="entry name" value="MFS"/>
    <property type="match status" value="1"/>
</dbReference>
<evidence type="ECO:0000313" key="12">
    <source>
        <dbReference type="Proteomes" id="UP000033556"/>
    </source>
</evidence>
<protein>
    <submittedName>
        <fullName evidence="11">Major Facilitator Superfamily protein</fullName>
    </submittedName>
</protein>
<evidence type="ECO:0000259" key="10">
    <source>
        <dbReference type="PROSITE" id="PS50850"/>
    </source>
</evidence>
<evidence type="ECO:0000256" key="5">
    <source>
        <dbReference type="ARBA" id="ARBA00022519"/>
    </source>
</evidence>
<feature type="transmembrane region" description="Helical" evidence="9">
    <location>
        <begin position="139"/>
        <end position="165"/>
    </location>
</feature>
<comment type="caution">
    <text evidence="11">The sequence shown here is derived from an EMBL/GenBank/DDBJ whole genome shotgun (WGS) entry which is preliminary data.</text>
</comment>
<comment type="similarity">
    <text evidence="2">Belongs to the major facilitator superfamily.</text>
</comment>
<dbReference type="InterPro" id="IPR004752">
    <property type="entry name" value="AmpG_permease/AT-1"/>
</dbReference>
<dbReference type="InterPro" id="IPR020846">
    <property type="entry name" value="MFS_dom"/>
</dbReference>
<dbReference type="SUPFAM" id="SSF103473">
    <property type="entry name" value="MFS general substrate transporter"/>
    <property type="match status" value="1"/>
</dbReference>
<keyword evidence="5" id="KW-0997">Cell inner membrane</keyword>
<feature type="transmembrane region" description="Helical" evidence="9">
    <location>
        <begin position="20"/>
        <end position="41"/>
    </location>
</feature>
<dbReference type="AlphaFoldDB" id="A0A0F3N543"/>
<comment type="subcellular location">
    <subcellularLocation>
        <location evidence="1">Cell inner membrane</location>
        <topology evidence="1">Multi-pass membrane protein</topology>
    </subcellularLocation>
</comment>
<dbReference type="Pfam" id="PF07690">
    <property type="entry name" value="MFS_1"/>
    <property type="match status" value="1"/>
</dbReference>
<sequence>MALVLIAMSKENPEVSLTALYFLTILLGFLSSTFDIAVDALRIDKFDQATQSIASATAVFGYRIGMLITGAGALYLAEITGNNWQLTFCVIAIIFVVATIFIITINAKELVRERMNIISITSWISTVINPFKDFFKREFAATILLAVIFFKLGDAMLGAVASPFYIELGYTKGEIAIIAKLYGLIATLVGGFVGGIIMYRVGSLKGLIITGIAQSLTHFAFIWLNHQPPSFEALLIAITIENFAAAMGATALVGYISNLCNKKYSATQYTLLSSASSLCNNTVTIYAGKLVNMMGWDGFFIFTIILALPALFILMYLNKKVNV</sequence>
<keyword evidence="8 9" id="KW-0472">Membrane</keyword>
<accession>A0A0F3N543</accession>
<dbReference type="GO" id="GO:0005886">
    <property type="term" value="C:plasma membrane"/>
    <property type="evidence" value="ECO:0007669"/>
    <property type="project" value="UniProtKB-SubCell"/>
</dbReference>
<proteinExistence type="inferred from homology"/>
<evidence type="ECO:0000256" key="2">
    <source>
        <dbReference type="ARBA" id="ARBA00008335"/>
    </source>
</evidence>
<dbReference type="Gene3D" id="1.20.1250.20">
    <property type="entry name" value="MFS general substrate transporter like domains"/>
    <property type="match status" value="2"/>
</dbReference>
<feature type="transmembrane region" description="Helical" evidence="9">
    <location>
        <begin position="236"/>
        <end position="257"/>
    </location>
</feature>
<dbReference type="Proteomes" id="UP000033556">
    <property type="component" value="Unassembled WGS sequence"/>
</dbReference>
<feature type="transmembrane region" description="Helical" evidence="9">
    <location>
        <begin position="177"/>
        <end position="199"/>
    </location>
</feature>
<evidence type="ECO:0000256" key="8">
    <source>
        <dbReference type="ARBA" id="ARBA00023136"/>
    </source>
</evidence>
<evidence type="ECO:0000256" key="7">
    <source>
        <dbReference type="ARBA" id="ARBA00022989"/>
    </source>
</evidence>
<evidence type="ECO:0000256" key="1">
    <source>
        <dbReference type="ARBA" id="ARBA00004429"/>
    </source>
</evidence>
<feature type="transmembrane region" description="Helical" evidence="9">
    <location>
        <begin position="53"/>
        <end position="77"/>
    </location>
</feature>
<feature type="transmembrane region" description="Helical" evidence="9">
    <location>
        <begin position="269"/>
        <end position="287"/>
    </location>
</feature>
<keyword evidence="6 9" id="KW-0812">Transmembrane</keyword>
<organism evidence="11 12">
    <name type="scientific">Rickettsia amblyommatis str. Ac/Pa</name>
    <dbReference type="NCBI Taxonomy" id="1359164"/>
    <lineage>
        <taxon>Bacteria</taxon>
        <taxon>Pseudomonadati</taxon>
        <taxon>Pseudomonadota</taxon>
        <taxon>Alphaproteobacteria</taxon>
        <taxon>Rickettsiales</taxon>
        <taxon>Rickettsiaceae</taxon>
        <taxon>Rickettsieae</taxon>
        <taxon>Rickettsia</taxon>
        <taxon>spotted fever group</taxon>
    </lineage>
</organism>
<evidence type="ECO:0000256" key="4">
    <source>
        <dbReference type="ARBA" id="ARBA00022475"/>
    </source>
</evidence>
<dbReference type="GO" id="GO:0022857">
    <property type="term" value="F:transmembrane transporter activity"/>
    <property type="evidence" value="ECO:0007669"/>
    <property type="project" value="InterPro"/>
</dbReference>
<dbReference type="PANTHER" id="PTHR12778:SF10">
    <property type="entry name" value="MAJOR FACILITATOR SUPERFAMILY DOMAIN-CONTAINING PROTEIN 3"/>
    <property type="match status" value="1"/>
</dbReference>
<gene>
    <name evidence="11" type="ORF">APHACPA_1044</name>
</gene>
<keyword evidence="7 9" id="KW-1133">Transmembrane helix</keyword>
<keyword evidence="12" id="KW-1185">Reference proteome</keyword>
<reference evidence="11 12" key="1">
    <citation type="submission" date="2015-01" db="EMBL/GenBank/DDBJ databases">
        <title>Genome Sequencing of Rickettsiales.</title>
        <authorList>
            <person name="Daugherty S.C."/>
            <person name="Su Q."/>
            <person name="Abolude K."/>
            <person name="Beier-Sexton M."/>
            <person name="Carlyon J.A."/>
            <person name="Carter R."/>
            <person name="Day N.P."/>
            <person name="Dumler S.J."/>
            <person name="Dyachenko V."/>
            <person name="Godinez A."/>
            <person name="Kurtti T.J."/>
            <person name="Lichay M."/>
            <person name="Mullins K.E."/>
            <person name="Ott S."/>
            <person name="Pappas-Brown V."/>
            <person name="Paris D.H."/>
            <person name="Patel P."/>
            <person name="Richards A.L."/>
            <person name="Sadzewicz L."/>
            <person name="Sears K."/>
            <person name="Seidman D."/>
            <person name="Sengamalay N."/>
            <person name="Stenos J."/>
            <person name="Tallon L.J."/>
            <person name="Vincent G."/>
            <person name="Fraser C.M."/>
            <person name="Munderloh U."/>
            <person name="Dunning-Hotopp J.C."/>
        </authorList>
    </citation>
    <scope>NUCLEOTIDE SEQUENCE [LARGE SCALE GENOMIC DNA]</scope>
    <source>
        <strain evidence="11 12">Ac/Pa</strain>
    </source>
</reference>
<name>A0A0F3N543_RICAM</name>
<keyword evidence="4" id="KW-1003">Cell membrane</keyword>
<feature type="transmembrane region" description="Helical" evidence="9">
    <location>
        <begin position="299"/>
        <end position="317"/>
    </location>
</feature>
<dbReference type="InterPro" id="IPR011701">
    <property type="entry name" value="MFS"/>
</dbReference>
<dbReference type="InterPro" id="IPR036259">
    <property type="entry name" value="MFS_trans_sf"/>
</dbReference>
<feature type="transmembrane region" description="Helical" evidence="9">
    <location>
        <begin position="206"/>
        <end position="224"/>
    </location>
</feature>
<evidence type="ECO:0000313" key="11">
    <source>
        <dbReference type="EMBL" id="KJV62024.1"/>
    </source>
</evidence>
<feature type="transmembrane region" description="Helical" evidence="9">
    <location>
        <begin position="83"/>
        <end position="105"/>
    </location>
</feature>
<evidence type="ECO:0000256" key="9">
    <source>
        <dbReference type="SAM" id="Phobius"/>
    </source>
</evidence>
<evidence type="ECO:0000256" key="3">
    <source>
        <dbReference type="ARBA" id="ARBA00022448"/>
    </source>
</evidence>
<dbReference type="EMBL" id="LANR01000001">
    <property type="protein sequence ID" value="KJV62024.1"/>
    <property type="molecule type" value="Genomic_DNA"/>
</dbReference>
<keyword evidence="3" id="KW-0813">Transport</keyword>
<dbReference type="PATRIC" id="fig|1359164.3.peg.1029"/>
<evidence type="ECO:0000256" key="6">
    <source>
        <dbReference type="ARBA" id="ARBA00022692"/>
    </source>
</evidence>
<feature type="domain" description="Major facilitator superfamily (MFS) profile" evidence="10">
    <location>
        <begin position="1"/>
        <end position="321"/>
    </location>
</feature>
<dbReference type="PANTHER" id="PTHR12778">
    <property type="entry name" value="SOLUTE CARRIER FAMILY 33 ACETYL-COA TRANSPORTER -RELATED"/>
    <property type="match status" value="1"/>
</dbReference>